<evidence type="ECO:0000256" key="6">
    <source>
        <dbReference type="PROSITE-ProRule" id="PRU00169"/>
    </source>
</evidence>
<dbReference type="PANTHER" id="PTHR43047:SF72">
    <property type="entry name" value="OSMOSENSING HISTIDINE PROTEIN KINASE SLN1"/>
    <property type="match status" value="1"/>
</dbReference>
<dbReference type="InterPro" id="IPR036890">
    <property type="entry name" value="HATPase_C_sf"/>
</dbReference>
<dbReference type="SUPFAM" id="SSF47384">
    <property type="entry name" value="Homodimeric domain of signal transducing histidine kinase"/>
    <property type="match status" value="1"/>
</dbReference>
<evidence type="ECO:0000313" key="11">
    <source>
        <dbReference type="Proteomes" id="UP000177583"/>
    </source>
</evidence>
<dbReference type="InterPro" id="IPR001789">
    <property type="entry name" value="Sig_transdc_resp-reg_receiver"/>
</dbReference>
<dbReference type="SMART" id="SM00387">
    <property type="entry name" value="HATPase_c"/>
    <property type="match status" value="1"/>
</dbReference>
<keyword evidence="5" id="KW-0418">Kinase</keyword>
<evidence type="ECO:0000256" key="1">
    <source>
        <dbReference type="ARBA" id="ARBA00000085"/>
    </source>
</evidence>
<dbReference type="EMBL" id="MFNF01000018">
    <property type="protein sequence ID" value="OGH03241.1"/>
    <property type="molecule type" value="Genomic_DNA"/>
</dbReference>
<evidence type="ECO:0000256" key="3">
    <source>
        <dbReference type="ARBA" id="ARBA00022553"/>
    </source>
</evidence>
<keyword evidence="7" id="KW-1133">Transmembrane helix</keyword>
<dbReference type="PROSITE" id="PS50110">
    <property type="entry name" value="RESPONSE_REGULATORY"/>
    <property type="match status" value="1"/>
</dbReference>
<feature type="transmembrane region" description="Helical" evidence="7">
    <location>
        <begin position="243"/>
        <end position="261"/>
    </location>
</feature>
<dbReference type="AlphaFoldDB" id="A0A1F6GYX1"/>
<comment type="caution">
    <text evidence="10">The sequence shown here is derived from an EMBL/GenBank/DDBJ whole genome shotgun (WGS) entry which is preliminary data.</text>
</comment>
<keyword evidence="4" id="KW-0808">Transferase</keyword>
<keyword evidence="7" id="KW-0472">Membrane</keyword>
<dbReference type="SUPFAM" id="SSF52172">
    <property type="entry name" value="CheY-like"/>
    <property type="match status" value="1"/>
</dbReference>
<dbReference type="Gene3D" id="2.60.40.2380">
    <property type="match status" value="1"/>
</dbReference>
<feature type="domain" description="Histidine kinase" evidence="8">
    <location>
        <begin position="440"/>
        <end position="655"/>
    </location>
</feature>
<feature type="transmembrane region" description="Helical" evidence="7">
    <location>
        <begin position="281"/>
        <end position="299"/>
    </location>
</feature>
<evidence type="ECO:0000256" key="5">
    <source>
        <dbReference type="ARBA" id="ARBA00022777"/>
    </source>
</evidence>
<dbReference type="InterPro" id="IPR003594">
    <property type="entry name" value="HATPase_dom"/>
</dbReference>
<dbReference type="InterPro" id="IPR036097">
    <property type="entry name" value="HisK_dim/P_sf"/>
</dbReference>
<dbReference type="SUPFAM" id="SSF55874">
    <property type="entry name" value="ATPase domain of HSP90 chaperone/DNA topoisomerase II/histidine kinase"/>
    <property type="match status" value="1"/>
</dbReference>
<dbReference type="PRINTS" id="PR00344">
    <property type="entry name" value="BCTRLSENSOR"/>
</dbReference>
<dbReference type="GO" id="GO:0000155">
    <property type="term" value="F:phosphorelay sensor kinase activity"/>
    <property type="evidence" value="ECO:0007669"/>
    <property type="project" value="InterPro"/>
</dbReference>
<feature type="domain" description="Response regulatory" evidence="9">
    <location>
        <begin position="676"/>
        <end position="791"/>
    </location>
</feature>
<evidence type="ECO:0000256" key="4">
    <source>
        <dbReference type="ARBA" id="ARBA00022679"/>
    </source>
</evidence>
<evidence type="ECO:0000256" key="7">
    <source>
        <dbReference type="SAM" id="Phobius"/>
    </source>
</evidence>
<dbReference type="InterPro" id="IPR004358">
    <property type="entry name" value="Sig_transdc_His_kin-like_C"/>
</dbReference>
<dbReference type="Pfam" id="PF07695">
    <property type="entry name" value="7TMR-DISM_7TM"/>
    <property type="match status" value="1"/>
</dbReference>
<gene>
    <name evidence="10" type="ORF">A2557_00770</name>
</gene>
<dbReference type="CDD" id="cd00075">
    <property type="entry name" value="HATPase"/>
    <property type="match status" value="1"/>
</dbReference>
<dbReference type="PANTHER" id="PTHR43047">
    <property type="entry name" value="TWO-COMPONENT HISTIDINE PROTEIN KINASE"/>
    <property type="match status" value="1"/>
</dbReference>
<feature type="modified residue" description="4-aspartylphosphate" evidence="6">
    <location>
        <position position="725"/>
    </location>
</feature>
<dbReference type="Pfam" id="PF00072">
    <property type="entry name" value="Response_reg"/>
    <property type="match status" value="1"/>
</dbReference>
<keyword evidence="3 6" id="KW-0597">Phosphoprotein</keyword>
<feature type="transmembrane region" description="Helical" evidence="7">
    <location>
        <begin position="185"/>
        <end position="203"/>
    </location>
</feature>
<dbReference type="CDD" id="cd17546">
    <property type="entry name" value="REC_hyHK_CKI1_RcsC-like"/>
    <property type="match status" value="1"/>
</dbReference>
<organism evidence="10 11">
    <name type="scientific">Candidatus Lambdaproteobacteria bacterium RIFOXYD2_FULL_56_26</name>
    <dbReference type="NCBI Taxonomy" id="1817773"/>
    <lineage>
        <taxon>Bacteria</taxon>
        <taxon>Pseudomonadati</taxon>
        <taxon>Pseudomonadota</taxon>
        <taxon>Candidatus Lambdaproteobacteria</taxon>
    </lineage>
</organism>
<feature type="transmembrane region" description="Helical" evidence="7">
    <location>
        <begin position="336"/>
        <end position="356"/>
    </location>
</feature>
<evidence type="ECO:0000313" key="10">
    <source>
        <dbReference type="EMBL" id="OGH03241.1"/>
    </source>
</evidence>
<dbReference type="Gene3D" id="3.40.50.2300">
    <property type="match status" value="1"/>
</dbReference>
<dbReference type="InterPro" id="IPR011623">
    <property type="entry name" value="7TMR_DISM_rcpt_extracell_dom1"/>
</dbReference>
<reference evidence="10 11" key="1">
    <citation type="journal article" date="2016" name="Nat. Commun.">
        <title>Thousands of microbial genomes shed light on interconnected biogeochemical processes in an aquifer system.</title>
        <authorList>
            <person name="Anantharaman K."/>
            <person name="Brown C.T."/>
            <person name="Hug L.A."/>
            <person name="Sharon I."/>
            <person name="Castelle C.J."/>
            <person name="Probst A.J."/>
            <person name="Thomas B.C."/>
            <person name="Singh A."/>
            <person name="Wilkins M.J."/>
            <person name="Karaoz U."/>
            <person name="Brodie E.L."/>
            <person name="Williams K.H."/>
            <person name="Hubbard S.S."/>
            <person name="Banfield J.F."/>
        </authorList>
    </citation>
    <scope>NUCLEOTIDE SEQUENCE [LARGE SCALE GENOMIC DNA]</scope>
</reference>
<dbReference type="InterPro" id="IPR011006">
    <property type="entry name" value="CheY-like_superfamily"/>
</dbReference>
<feature type="transmembrane region" description="Helical" evidence="7">
    <location>
        <begin position="210"/>
        <end position="231"/>
    </location>
</feature>
<dbReference type="Gene3D" id="3.30.565.10">
    <property type="entry name" value="Histidine kinase-like ATPase, C-terminal domain"/>
    <property type="match status" value="1"/>
</dbReference>
<evidence type="ECO:0000259" key="8">
    <source>
        <dbReference type="PROSITE" id="PS50109"/>
    </source>
</evidence>
<feature type="transmembrane region" description="Helical" evidence="7">
    <location>
        <begin position="305"/>
        <end position="324"/>
    </location>
</feature>
<dbReference type="SMART" id="SM00448">
    <property type="entry name" value="REC"/>
    <property type="match status" value="1"/>
</dbReference>
<dbReference type="Pfam" id="PF07696">
    <property type="entry name" value="7TMR-DISMED2"/>
    <property type="match status" value="1"/>
</dbReference>
<proteinExistence type="predicted"/>
<dbReference type="PROSITE" id="PS50109">
    <property type="entry name" value="HIS_KIN"/>
    <property type="match status" value="1"/>
</dbReference>
<name>A0A1F6GYX1_9PROT</name>
<keyword evidence="7" id="KW-0812">Transmembrane</keyword>
<dbReference type="InterPro" id="IPR011622">
    <property type="entry name" value="7TMR_DISM_rcpt_extracell_dom2"/>
</dbReference>
<comment type="catalytic activity">
    <reaction evidence="1">
        <text>ATP + protein L-histidine = ADP + protein N-phospho-L-histidine.</text>
        <dbReference type="EC" id="2.7.13.3"/>
    </reaction>
</comment>
<dbReference type="Proteomes" id="UP000177583">
    <property type="component" value="Unassembled WGS sequence"/>
</dbReference>
<evidence type="ECO:0000256" key="2">
    <source>
        <dbReference type="ARBA" id="ARBA00012438"/>
    </source>
</evidence>
<sequence>MKLFSRIFLTGILALWLGWGPSCRAATVLLAENTDLVDLGWSAEVWPDPTGQATLSQAQSETTPYRPLHQRYVNRIEEGVYWYRVRIHRQPDDLRSWVLKVGLLTMPTQVYLVPLGPTGEPQAPQEVPLWRPEPKYRHYQFQLDSAPDWWLYVRTQSLHWDINWLRLTTGTKHLQIHSSELVFQSFYYGSILVMAAFNLLLFFSTKDRIYLYYVASLFSYMGFQALAIDYLPLGWGELGVERLNIYTPYAYISAVPVSLFFTRLTQKMLDSKALMPRVHRWMNGLLVYAVLLLLIFPWANVQVLFLTVSPLGFLLPILSLWAGVTAWRRGHRSAKFYLVAFIFYQFGLTLFTLGFLDFHPFGLDFYQVSVNLKVASMLEIVLLAFALGDRYNGIKAETIASQKQVIELGHKYALDLEAEVAERTHDLALANQTKDKFFSIIAHDLRGPVGSLSVIFNEVLGSGQDLDTELFETVRTSIRNTHQLLEDLLSWAKSQQQEIEIHPQDILVGQVVTPCLELFTGPASLKGIRLVQDDPLDAVVFADPSLITTVVRNLINNAIKFTFEDGTIHLGYRVLGDRVEVYVADNGVGMNAEVAAKLFKVGEKAQSTPGTRSESGSGLGLILCAEFLAKSGGQIGVESSPGQGSRFWFTLPKGQAQPAGPDLESPAWLAKVAGLKVLVVEDNPLHQESTGKVLKDLNVQFEVADNGQTAVWRAVAAPFDLILMDIDLPQLNGLEATWQIRNQAKPAPWILALSSYSKTELARLTAAELFEGSLNKPLSKTQFLSLLVPLLEQRAAKEGAAERV</sequence>
<dbReference type="SMART" id="SM00388">
    <property type="entry name" value="HisKA"/>
    <property type="match status" value="1"/>
</dbReference>
<dbReference type="InterPro" id="IPR005467">
    <property type="entry name" value="His_kinase_dom"/>
</dbReference>
<dbReference type="Gene3D" id="1.10.287.130">
    <property type="match status" value="1"/>
</dbReference>
<accession>A0A1F6GYX1</accession>
<dbReference type="Pfam" id="PF02518">
    <property type="entry name" value="HATPase_c"/>
    <property type="match status" value="1"/>
</dbReference>
<dbReference type="EC" id="2.7.13.3" evidence="2"/>
<protein>
    <recommendedName>
        <fullName evidence="2">histidine kinase</fullName>
        <ecNumber evidence="2">2.7.13.3</ecNumber>
    </recommendedName>
</protein>
<dbReference type="InterPro" id="IPR003661">
    <property type="entry name" value="HisK_dim/P_dom"/>
</dbReference>
<evidence type="ECO:0000259" key="9">
    <source>
        <dbReference type="PROSITE" id="PS50110"/>
    </source>
</evidence>
<dbReference type="CDD" id="cd00082">
    <property type="entry name" value="HisKA"/>
    <property type="match status" value="1"/>
</dbReference>